<keyword evidence="6" id="KW-1185">Reference proteome</keyword>
<dbReference type="GO" id="GO:0006310">
    <property type="term" value="P:DNA recombination"/>
    <property type="evidence" value="ECO:0007669"/>
    <property type="project" value="UniProtKB-KW"/>
</dbReference>
<keyword evidence="3" id="KW-0233">DNA recombination</keyword>
<dbReference type="GO" id="GO:0015074">
    <property type="term" value="P:DNA integration"/>
    <property type="evidence" value="ECO:0007669"/>
    <property type="project" value="InterPro"/>
</dbReference>
<evidence type="ECO:0000256" key="2">
    <source>
        <dbReference type="ARBA" id="ARBA00023125"/>
    </source>
</evidence>
<evidence type="ECO:0000256" key="1">
    <source>
        <dbReference type="ARBA" id="ARBA00008857"/>
    </source>
</evidence>
<evidence type="ECO:0000256" key="3">
    <source>
        <dbReference type="ARBA" id="ARBA00023172"/>
    </source>
</evidence>
<dbReference type="EMBL" id="AP019736">
    <property type="protein sequence ID" value="BBL07652.1"/>
    <property type="molecule type" value="Genomic_DNA"/>
</dbReference>
<dbReference type="PANTHER" id="PTHR30349:SF64">
    <property type="entry name" value="PROPHAGE INTEGRASE INTD-RELATED"/>
    <property type="match status" value="1"/>
</dbReference>
<dbReference type="RefSeq" id="WP_141429805.1">
    <property type="nucleotide sequence ID" value="NZ_AP019736.1"/>
</dbReference>
<comment type="similarity">
    <text evidence="1">Belongs to the 'phage' integrase family.</text>
</comment>
<accession>A0A4Y1X3M6</accession>
<dbReference type="KEGG" id="ada:A5CPEGH6_22900"/>
<name>A0A4Y1X3M6_9BACT</name>
<dbReference type="Gene3D" id="1.10.443.10">
    <property type="entry name" value="Intergrase catalytic core"/>
    <property type="match status" value="1"/>
</dbReference>
<dbReference type="CDD" id="cd01185">
    <property type="entry name" value="INTN1_C_like"/>
    <property type="match status" value="1"/>
</dbReference>
<dbReference type="InterPro" id="IPR025269">
    <property type="entry name" value="SAM-like_dom"/>
</dbReference>
<evidence type="ECO:0000313" key="5">
    <source>
        <dbReference type="EMBL" id="BBL07652.1"/>
    </source>
</evidence>
<dbReference type="InterPro" id="IPR010998">
    <property type="entry name" value="Integrase_recombinase_N"/>
</dbReference>
<keyword evidence="2" id="KW-0238">DNA-binding</keyword>
<dbReference type="Pfam" id="PF00589">
    <property type="entry name" value="Phage_integrase"/>
    <property type="match status" value="1"/>
</dbReference>
<protein>
    <submittedName>
        <fullName evidence="5">Tyrosine recombinase</fullName>
    </submittedName>
</protein>
<dbReference type="InterPro" id="IPR035386">
    <property type="entry name" value="Arm-DNA-bind_5"/>
</dbReference>
<dbReference type="AlphaFoldDB" id="A0A4Y1X3M6"/>
<dbReference type="Gene3D" id="1.10.150.130">
    <property type="match status" value="1"/>
</dbReference>
<feature type="domain" description="Tyr recombinase" evidence="4">
    <location>
        <begin position="206"/>
        <end position="397"/>
    </location>
</feature>
<dbReference type="PANTHER" id="PTHR30349">
    <property type="entry name" value="PHAGE INTEGRASE-RELATED"/>
    <property type="match status" value="1"/>
</dbReference>
<evidence type="ECO:0000313" key="6">
    <source>
        <dbReference type="Proteomes" id="UP000319374"/>
    </source>
</evidence>
<proteinExistence type="inferred from homology"/>
<sequence length="401" mass="46457">MSVSINAICRKDRINQNRTTNIYLRFTVNRRSRYVSTGINIPADDWDFDTQTLKTQNPAVQLRIYEQIEKYDKRIKRLEALEVPVTLDNVLETDGRKVYCTIAEYFRRTITQLESVGKIGSASKHKVTFSLLQQFRSTNIRFDEITVGYLRDFELFLMKKGNKSNSIASKFSVLKAVYNKALAEGIFTTPHSPFLQFKIGRLWTATRKRAIRKEEVQRLMQAEIPADGSACLDFARDIFLFSYLSAGINFKDIATLRYCDMDEERIYYARHKTSKEMTCHLSEQSKAIIGKYAKSDHADEDYIFPILDRRIHKTEQQIYDRVRKVLKHVNKALHEWSRLLGLKIELTTYVARHTFATVLKRSGVNIAIISESLGHSDLSTTQIYLDSFENSQIDAAMQNLL</sequence>
<dbReference type="GeneID" id="98674277"/>
<reference evidence="6" key="1">
    <citation type="submission" date="2019-06" db="EMBL/GenBank/DDBJ databases">
        <title>Alistipes onderdonkii subsp. vulgaris subsp. nov., Alistipes dispar sp. nov. and Alistipes communis sp. nov., isolated from human faeces, and creation of Alistipes onderdonkii subsp. onderdonkii subsp. nov.</title>
        <authorList>
            <person name="Sakamoto M."/>
            <person name="Ikeyama N."/>
            <person name="Ogata Y."/>
            <person name="Suda W."/>
            <person name="Iino T."/>
            <person name="Hattori M."/>
            <person name="Ohkuma M."/>
        </authorList>
    </citation>
    <scope>NUCLEOTIDE SEQUENCE [LARGE SCALE GENOMIC DNA]</scope>
    <source>
        <strain evidence="6">5CPEGH6</strain>
    </source>
</reference>
<dbReference type="InterPro" id="IPR050090">
    <property type="entry name" value="Tyrosine_recombinase_XerCD"/>
</dbReference>
<dbReference type="GO" id="GO:0003677">
    <property type="term" value="F:DNA binding"/>
    <property type="evidence" value="ECO:0007669"/>
    <property type="project" value="UniProtKB-KW"/>
</dbReference>
<gene>
    <name evidence="5" type="ORF">A5CPEGH6_22900</name>
</gene>
<dbReference type="SUPFAM" id="SSF56349">
    <property type="entry name" value="DNA breaking-rejoining enzymes"/>
    <property type="match status" value="1"/>
</dbReference>
<dbReference type="OrthoDB" id="1094492at2"/>
<dbReference type="Pfam" id="PF13102">
    <property type="entry name" value="Phage_int_SAM_5"/>
    <property type="match status" value="1"/>
</dbReference>
<dbReference type="Pfam" id="PF17293">
    <property type="entry name" value="Arm-DNA-bind_5"/>
    <property type="match status" value="1"/>
</dbReference>
<organism evidence="5 6">
    <name type="scientific">Alistipes dispar</name>
    <dbReference type="NCBI Taxonomy" id="2585119"/>
    <lineage>
        <taxon>Bacteria</taxon>
        <taxon>Pseudomonadati</taxon>
        <taxon>Bacteroidota</taxon>
        <taxon>Bacteroidia</taxon>
        <taxon>Bacteroidales</taxon>
        <taxon>Rikenellaceae</taxon>
        <taxon>Alistipes</taxon>
    </lineage>
</organism>
<dbReference type="InterPro" id="IPR011010">
    <property type="entry name" value="DNA_brk_join_enz"/>
</dbReference>
<dbReference type="Proteomes" id="UP000319374">
    <property type="component" value="Chromosome"/>
</dbReference>
<evidence type="ECO:0000259" key="4">
    <source>
        <dbReference type="PROSITE" id="PS51898"/>
    </source>
</evidence>
<dbReference type="InterPro" id="IPR013762">
    <property type="entry name" value="Integrase-like_cat_sf"/>
</dbReference>
<dbReference type="PROSITE" id="PS51898">
    <property type="entry name" value="TYR_RECOMBINASE"/>
    <property type="match status" value="1"/>
</dbReference>
<dbReference type="InterPro" id="IPR002104">
    <property type="entry name" value="Integrase_catalytic"/>
</dbReference>